<protein>
    <submittedName>
        <fullName evidence="1">Uncharacterized protein</fullName>
    </submittedName>
</protein>
<evidence type="ECO:0000313" key="2">
    <source>
        <dbReference type="Proteomes" id="UP001163321"/>
    </source>
</evidence>
<gene>
    <name evidence="1" type="ORF">PsorP6_012526</name>
</gene>
<organism evidence="1 2">
    <name type="scientific">Peronosclerospora sorghi</name>
    <dbReference type="NCBI Taxonomy" id="230839"/>
    <lineage>
        <taxon>Eukaryota</taxon>
        <taxon>Sar</taxon>
        <taxon>Stramenopiles</taxon>
        <taxon>Oomycota</taxon>
        <taxon>Peronosporomycetes</taxon>
        <taxon>Peronosporales</taxon>
        <taxon>Peronosporaceae</taxon>
        <taxon>Peronosclerospora</taxon>
    </lineage>
</organism>
<dbReference type="EMBL" id="CM047592">
    <property type="protein sequence ID" value="KAI9918058.1"/>
    <property type="molecule type" value="Genomic_DNA"/>
</dbReference>
<reference evidence="1 2" key="1">
    <citation type="journal article" date="2022" name="bioRxiv">
        <title>The genome of the oomycete Peronosclerospora sorghi, a cosmopolitan pathogen of maize and sorghum, is inflated with dispersed pseudogenes.</title>
        <authorList>
            <person name="Fletcher K."/>
            <person name="Martin F."/>
            <person name="Isakeit T."/>
            <person name="Cavanaugh K."/>
            <person name="Magill C."/>
            <person name="Michelmore R."/>
        </authorList>
    </citation>
    <scope>NUCLEOTIDE SEQUENCE [LARGE SCALE GENOMIC DNA]</scope>
    <source>
        <strain evidence="1">P6</strain>
    </source>
</reference>
<evidence type="ECO:0000313" key="1">
    <source>
        <dbReference type="EMBL" id="KAI9918058.1"/>
    </source>
</evidence>
<proteinExistence type="predicted"/>
<accession>A0ACC0WJ09</accession>
<keyword evidence="2" id="KW-1185">Reference proteome</keyword>
<dbReference type="Proteomes" id="UP001163321">
    <property type="component" value="Chromosome 13"/>
</dbReference>
<comment type="caution">
    <text evidence="1">The sequence shown here is derived from an EMBL/GenBank/DDBJ whole genome shotgun (WGS) entry which is preliminary data.</text>
</comment>
<name>A0ACC0WJ09_9STRA</name>
<sequence>MLRVFLNGYITKLSQRRDRIYHDLNAKKWDDLLDTDLNKHVVPRGMKLLVDQLIYAKDDFVYNKSCGGSFTQIYCIPCYHEIRNRKRLSIKIT</sequence>